<accession>A0A0V1LQF9</accession>
<gene>
    <name evidence="1" type="ORF">T02_3289</name>
</gene>
<keyword evidence="2" id="KW-1185">Reference proteome</keyword>
<name>A0A0V1LQF9_9BILA</name>
<dbReference type="AlphaFoldDB" id="A0A0V1LQF9"/>
<dbReference type="Proteomes" id="UP000054721">
    <property type="component" value="Unassembled WGS sequence"/>
</dbReference>
<organism evidence="1 2">
    <name type="scientific">Trichinella nativa</name>
    <dbReference type="NCBI Taxonomy" id="6335"/>
    <lineage>
        <taxon>Eukaryota</taxon>
        <taxon>Metazoa</taxon>
        <taxon>Ecdysozoa</taxon>
        <taxon>Nematoda</taxon>
        <taxon>Enoplea</taxon>
        <taxon>Dorylaimia</taxon>
        <taxon>Trichinellida</taxon>
        <taxon>Trichinellidae</taxon>
        <taxon>Trichinella</taxon>
    </lineage>
</organism>
<evidence type="ECO:0000313" key="2">
    <source>
        <dbReference type="Proteomes" id="UP000054721"/>
    </source>
</evidence>
<comment type="caution">
    <text evidence="1">The sequence shown here is derived from an EMBL/GenBank/DDBJ whole genome shotgun (WGS) entry which is preliminary data.</text>
</comment>
<reference evidence="1 2" key="1">
    <citation type="submission" date="2015-05" db="EMBL/GenBank/DDBJ databases">
        <title>Evolution of Trichinella species and genotypes.</title>
        <authorList>
            <person name="Korhonen P.K."/>
            <person name="Edoardo P."/>
            <person name="Giuseppe L.R."/>
            <person name="Gasser R.B."/>
        </authorList>
    </citation>
    <scope>NUCLEOTIDE SEQUENCE [LARGE SCALE GENOMIC DNA]</scope>
    <source>
        <strain evidence="1">ISS10</strain>
    </source>
</reference>
<protein>
    <submittedName>
        <fullName evidence="1">Uncharacterized protein</fullName>
    </submittedName>
</protein>
<proteinExistence type="predicted"/>
<sequence length="89" mass="10949">MNSNYISEHNSCFEYMLSFSPDHDSQTYRILRYLLKREDVDFILTCCLHSFQYCTLLSFSTHQHRKNTYRLRIKELEYVYIKIKYPHPN</sequence>
<dbReference type="EMBL" id="JYDW01000015">
    <property type="protein sequence ID" value="KRZ61753.1"/>
    <property type="molecule type" value="Genomic_DNA"/>
</dbReference>
<evidence type="ECO:0000313" key="1">
    <source>
        <dbReference type="EMBL" id="KRZ61753.1"/>
    </source>
</evidence>